<accession>A0A9W6BEY6</accession>
<dbReference type="EMBL" id="BRXU01000004">
    <property type="protein sequence ID" value="GLC50981.1"/>
    <property type="molecule type" value="Genomic_DNA"/>
</dbReference>
<dbReference type="GO" id="GO:0000215">
    <property type="term" value="F:tRNA 2'-phosphotransferase activity"/>
    <property type="evidence" value="ECO:0007669"/>
    <property type="project" value="UniProtKB-EC"/>
</dbReference>
<organism evidence="7 8">
    <name type="scientific">Pleodorina starrii</name>
    <dbReference type="NCBI Taxonomy" id="330485"/>
    <lineage>
        <taxon>Eukaryota</taxon>
        <taxon>Viridiplantae</taxon>
        <taxon>Chlorophyta</taxon>
        <taxon>core chlorophytes</taxon>
        <taxon>Chlorophyceae</taxon>
        <taxon>CS clade</taxon>
        <taxon>Chlamydomonadales</taxon>
        <taxon>Volvocaceae</taxon>
        <taxon>Pleodorina</taxon>
    </lineage>
</organism>
<keyword evidence="5" id="KW-0520">NAD</keyword>
<dbReference type="InterPro" id="IPR002745">
    <property type="entry name" value="Ptrans_KptA/Tpt1"/>
</dbReference>
<dbReference type="Gene3D" id="1.10.10.970">
    <property type="entry name" value="RNA 2'-phosphotransferase, Tpt1/KptA family, N-terminal domain"/>
    <property type="match status" value="1"/>
</dbReference>
<evidence type="ECO:0000256" key="3">
    <source>
        <dbReference type="ARBA" id="ARBA00012007"/>
    </source>
</evidence>
<sequence>MFQANTKTLLVLRPRLLDPLQFRNLCQKSFVVAYKGVDKKSICVSALTRENNAIAQPRGERTAQMKRRGNEDPDVRISKEMSRLLRHKPPPGAMDSAGWVSLPVLLRHMRNHPNEEQVRRIVAACEKKRFVIDDSVNPPRIRAAQGHTVELAEAVLEPVTDADKVPVAVHVTSVSSWEVIRTSGELLRMKRTHIHFATEPHHMRKNKWAEVYLRLDLAAALEQGLKFFLSSNGVLLCEGPVPVSLVHQIELADLPEQWHKPPPPTEA</sequence>
<evidence type="ECO:0000313" key="7">
    <source>
        <dbReference type="EMBL" id="GLC50981.1"/>
    </source>
</evidence>
<dbReference type="PANTHER" id="PTHR12684:SF2">
    <property type="entry name" value="TRNA 2'-PHOSPHOTRANSFERASE 1"/>
    <property type="match status" value="1"/>
</dbReference>
<reference evidence="7 8" key="1">
    <citation type="journal article" date="2023" name="Commun. Biol.">
        <title>Reorganization of the ancestral sex-determining regions during the evolution of trioecy in Pleodorina starrii.</title>
        <authorList>
            <person name="Takahashi K."/>
            <person name="Suzuki S."/>
            <person name="Kawai-Toyooka H."/>
            <person name="Yamamoto K."/>
            <person name="Hamaji T."/>
            <person name="Ootsuki R."/>
            <person name="Yamaguchi H."/>
            <person name="Kawachi M."/>
            <person name="Higashiyama T."/>
            <person name="Nozaki H."/>
        </authorList>
    </citation>
    <scope>NUCLEOTIDE SEQUENCE [LARGE SCALE GENOMIC DNA]</scope>
    <source>
        <strain evidence="7 8">NIES-4479</strain>
    </source>
</reference>
<gene>
    <name evidence="7" type="primary">PLESTB000911</name>
    <name evidence="7" type="ORF">PLESTB_000453200</name>
</gene>
<comment type="caution">
    <text evidence="7">The sequence shown here is derived from an EMBL/GenBank/DDBJ whole genome shotgun (WGS) entry which is preliminary data.</text>
</comment>
<dbReference type="GO" id="GO:0006388">
    <property type="term" value="P:tRNA splicing, via endonucleolytic cleavage and ligation"/>
    <property type="evidence" value="ECO:0007669"/>
    <property type="project" value="TreeGrafter"/>
</dbReference>
<dbReference type="SUPFAM" id="SSF56399">
    <property type="entry name" value="ADP-ribosylation"/>
    <property type="match status" value="1"/>
</dbReference>
<evidence type="ECO:0000256" key="4">
    <source>
        <dbReference type="ARBA" id="ARBA00022679"/>
    </source>
</evidence>
<dbReference type="InterPro" id="IPR042080">
    <property type="entry name" value="RNA_2'-PTrans_N"/>
</dbReference>
<evidence type="ECO:0000256" key="5">
    <source>
        <dbReference type="ARBA" id="ARBA00023027"/>
    </source>
</evidence>
<dbReference type="PANTHER" id="PTHR12684">
    <property type="entry name" value="PUTATIVE PHOSPHOTRANSFERASE"/>
    <property type="match status" value="1"/>
</dbReference>
<keyword evidence="4" id="KW-0808">Transferase</keyword>
<dbReference type="Proteomes" id="UP001165080">
    <property type="component" value="Unassembled WGS sequence"/>
</dbReference>
<dbReference type="Gene3D" id="3.20.170.30">
    <property type="match status" value="1"/>
</dbReference>
<dbReference type="EC" id="2.7.1.160" evidence="3"/>
<protein>
    <recommendedName>
        <fullName evidence="3">2'-phosphotransferase</fullName>
        <ecNumber evidence="3">2.7.1.160</ecNumber>
    </recommendedName>
</protein>
<dbReference type="Pfam" id="PF01885">
    <property type="entry name" value="PTS_2-RNA"/>
    <property type="match status" value="1"/>
</dbReference>
<proteinExistence type="inferred from homology"/>
<comment type="similarity">
    <text evidence="2">Belongs to the KptA/TPT1 family.</text>
</comment>
<comment type="catalytic activity">
    <reaction evidence="6">
        <text>2'-phospho-[ligated tRNA] + NAD(+) = mature tRNA + ADP-alpha-D-ribose 1'',2''-cyclic phosphate + nicotinamide</text>
        <dbReference type="Rhea" id="RHEA:23324"/>
        <dbReference type="Rhea" id="RHEA-COMP:11106"/>
        <dbReference type="Rhea" id="RHEA-COMP:11107"/>
        <dbReference type="ChEBI" id="CHEBI:17154"/>
        <dbReference type="ChEBI" id="CHEBI:57540"/>
        <dbReference type="ChEBI" id="CHEBI:76596"/>
        <dbReference type="ChEBI" id="CHEBI:82883"/>
        <dbReference type="ChEBI" id="CHEBI:85027"/>
        <dbReference type="EC" id="2.7.1.160"/>
    </reaction>
</comment>
<dbReference type="AlphaFoldDB" id="A0A9W6BEY6"/>
<comment type="function">
    <text evidence="1">Catalyzes the last step of tRNA splicing, the transfer of the splice junction 2'-phosphate from ligated tRNA to NAD to produce ADP-ribose 1''-2'' cyclic phosphate.</text>
</comment>
<evidence type="ECO:0000256" key="2">
    <source>
        <dbReference type="ARBA" id="ARBA00009836"/>
    </source>
</evidence>
<dbReference type="InterPro" id="IPR042081">
    <property type="entry name" value="RNA_2'-PTrans_C"/>
</dbReference>
<evidence type="ECO:0000256" key="1">
    <source>
        <dbReference type="ARBA" id="ARBA00003343"/>
    </source>
</evidence>
<evidence type="ECO:0000313" key="8">
    <source>
        <dbReference type="Proteomes" id="UP001165080"/>
    </source>
</evidence>
<evidence type="ECO:0000256" key="6">
    <source>
        <dbReference type="ARBA" id="ARBA00047949"/>
    </source>
</evidence>
<keyword evidence="8" id="KW-1185">Reference proteome</keyword>
<name>A0A9W6BEY6_9CHLO</name>